<feature type="transmembrane region" description="Helical" evidence="11">
    <location>
        <begin position="62"/>
        <end position="88"/>
    </location>
</feature>
<dbReference type="InterPro" id="IPR001841">
    <property type="entry name" value="Znf_RING"/>
</dbReference>
<sequence>MEVIELELEQTTKSASPNLESTLTPETETASSNEPPSAETKMPQTSDSWFGQKKVLKQALPLILLVALNLIYQYTIYIVLFIALGFVFDRINDFLLQQIVLQDKRSTKRLVIFMLYISVILYLSYPLIKHLWYCNLVNVTGWWKDILPFWEVLFTIAMADFMIKLLTIGVKCCVVIPNSNIARKDKLGGIFVVIESVSQLMRCLVPAPEWVKYIIQTPSLTGFLSLVFAIVYIVMKASAIKGKLLLFKQGWDYCSHPKMLGNPISDGSTPSSVCSLCHEKYQEPEQISCGHVFCHNCCHLWFDRDPHCPMCTSSAVQAIVMGTSQQMPKPHRVTAKSSYWKTGSTEYLVQLF</sequence>
<dbReference type="EMBL" id="LR789785">
    <property type="protein sequence ID" value="CAB3265647.1"/>
    <property type="molecule type" value="mRNA"/>
</dbReference>
<protein>
    <submittedName>
        <fullName evidence="13">RING finger protein 219</fullName>
    </submittedName>
</protein>
<keyword evidence="3" id="KW-0479">Metal-binding</keyword>
<dbReference type="PROSITE" id="PS50089">
    <property type="entry name" value="ZF_RING_2"/>
    <property type="match status" value="1"/>
</dbReference>
<dbReference type="GO" id="GO:0016020">
    <property type="term" value="C:membrane"/>
    <property type="evidence" value="ECO:0007669"/>
    <property type="project" value="UniProtKB-SubCell"/>
</dbReference>
<evidence type="ECO:0000256" key="2">
    <source>
        <dbReference type="ARBA" id="ARBA00022692"/>
    </source>
</evidence>
<gene>
    <name evidence="13" type="primary">Rnf219-001</name>
</gene>
<organism evidence="13">
    <name type="scientific">Phallusia mammillata</name>
    <dbReference type="NCBI Taxonomy" id="59560"/>
    <lineage>
        <taxon>Eukaryota</taxon>
        <taxon>Metazoa</taxon>
        <taxon>Chordata</taxon>
        <taxon>Tunicata</taxon>
        <taxon>Ascidiacea</taxon>
        <taxon>Phlebobranchia</taxon>
        <taxon>Ascidiidae</taxon>
        <taxon>Phallusia</taxon>
    </lineage>
</organism>
<accession>A0A6F9DQC7</accession>
<keyword evidence="4 9" id="KW-0863">Zinc-finger</keyword>
<keyword evidence="7 11" id="KW-1133">Transmembrane helix</keyword>
<evidence type="ECO:0000256" key="7">
    <source>
        <dbReference type="ARBA" id="ARBA00022989"/>
    </source>
</evidence>
<feature type="region of interest" description="Disordered" evidence="10">
    <location>
        <begin position="1"/>
        <end position="45"/>
    </location>
</feature>
<evidence type="ECO:0000256" key="9">
    <source>
        <dbReference type="PROSITE-ProRule" id="PRU00175"/>
    </source>
</evidence>
<evidence type="ECO:0000313" key="13">
    <source>
        <dbReference type="EMBL" id="CAB3265647.1"/>
    </source>
</evidence>
<dbReference type="InterPro" id="IPR044235">
    <property type="entry name" value="RNFT1/2"/>
</dbReference>
<evidence type="ECO:0000259" key="12">
    <source>
        <dbReference type="PROSITE" id="PS50089"/>
    </source>
</evidence>
<evidence type="ECO:0000256" key="4">
    <source>
        <dbReference type="ARBA" id="ARBA00022771"/>
    </source>
</evidence>
<evidence type="ECO:0000256" key="11">
    <source>
        <dbReference type="SAM" id="Phobius"/>
    </source>
</evidence>
<name>A0A6F9DQC7_9ASCI</name>
<feature type="transmembrane region" description="Helical" evidence="11">
    <location>
        <begin position="213"/>
        <end position="235"/>
    </location>
</feature>
<evidence type="ECO:0000256" key="1">
    <source>
        <dbReference type="ARBA" id="ARBA00004141"/>
    </source>
</evidence>
<keyword evidence="5" id="KW-0833">Ubl conjugation pathway</keyword>
<dbReference type="AlphaFoldDB" id="A0A6F9DQC7"/>
<evidence type="ECO:0000256" key="6">
    <source>
        <dbReference type="ARBA" id="ARBA00022833"/>
    </source>
</evidence>
<evidence type="ECO:0000256" key="5">
    <source>
        <dbReference type="ARBA" id="ARBA00022786"/>
    </source>
</evidence>
<dbReference type="Gene3D" id="3.30.40.10">
    <property type="entry name" value="Zinc/RING finger domain, C3HC4 (zinc finger)"/>
    <property type="match status" value="1"/>
</dbReference>
<keyword evidence="8 11" id="KW-0472">Membrane</keyword>
<comment type="subcellular location">
    <subcellularLocation>
        <location evidence="1">Membrane</location>
        <topology evidence="1">Multi-pass membrane protein</topology>
    </subcellularLocation>
</comment>
<dbReference type="InterPro" id="IPR013083">
    <property type="entry name" value="Znf_RING/FYVE/PHD"/>
</dbReference>
<dbReference type="PANTHER" id="PTHR15860:SF0">
    <property type="entry name" value="LP20373P"/>
    <property type="match status" value="1"/>
</dbReference>
<keyword evidence="6" id="KW-0862">Zinc</keyword>
<dbReference type="InterPro" id="IPR018957">
    <property type="entry name" value="Znf_C3HC4_RING-type"/>
</dbReference>
<evidence type="ECO:0000256" key="8">
    <source>
        <dbReference type="ARBA" id="ARBA00023136"/>
    </source>
</evidence>
<evidence type="ECO:0000256" key="10">
    <source>
        <dbReference type="SAM" id="MobiDB-lite"/>
    </source>
</evidence>
<dbReference type="GO" id="GO:0061630">
    <property type="term" value="F:ubiquitin protein ligase activity"/>
    <property type="evidence" value="ECO:0007669"/>
    <property type="project" value="InterPro"/>
</dbReference>
<dbReference type="SUPFAM" id="SSF57850">
    <property type="entry name" value="RING/U-box"/>
    <property type="match status" value="1"/>
</dbReference>
<dbReference type="SMART" id="SM00184">
    <property type="entry name" value="RING"/>
    <property type="match status" value="1"/>
</dbReference>
<feature type="domain" description="RING-type" evidence="12">
    <location>
        <begin position="274"/>
        <end position="312"/>
    </location>
</feature>
<reference evidence="13" key="1">
    <citation type="submission" date="2020-04" db="EMBL/GenBank/DDBJ databases">
        <authorList>
            <person name="Neveu A P."/>
        </authorList>
    </citation>
    <scope>NUCLEOTIDE SEQUENCE</scope>
    <source>
        <tissue evidence="13">Whole embryo</tissue>
    </source>
</reference>
<feature type="transmembrane region" description="Helical" evidence="11">
    <location>
        <begin position="109"/>
        <end position="128"/>
    </location>
</feature>
<keyword evidence="2 11" id="KW-0812">Transmembrane</keyword>
<evidence type="ECO:0000256" key="3">
    <source>
        <dbReference type="ARBA" id="ARBA00022723"/>
    </source>
</evidence>
<dbReference type="Pfam" id="PF00097">
    <property type="entry name" value="zf-C3HC4"/>
    <property type="match status" value="1"/>
</dbReference>
<proteinExistence type="evidence at transcript level"/>
<feature type="compositionally biased region" description="Polar residues" evidence="10">
    <location>
        <begin position="9"/>
        <end position="35"/>
    </location>
</feature>
<dbReference type="GO" id="GO:1904294">
    <property type="term" value="P:positive regulation of ERAD pathway"/>
    <property type="evidence" value="ECO:0007669"/>
    <property type="project" value="InterPro"/>
</dbReference>
<dbReference type="GO" id="GO:0008270">
    <property type="term" value="F:zinc ion binding"/>
    <property type="evidence" value="ECO:0007669"/>
    <property type="project" value="UniProtKB-KW"/>
</dbReference>
<dbReference type="PANTHER" id="PTHR15860">
    <property type="entry name" value="UNCHARACTERIZED RING FINGER-CONTAINING PROTEIN"/>
    <property type="match status" value="1"/>
</dbReference>